<name>A0A917NLZ5_9BACL</name>
<dbReference type="Proteomes" id="UP000637695">
    <property type="component" value="Unassembled WGS sequence"/>
</dbReference>
<dbReference type="PANTHER" id="PTHR43466:SF1">
    <property type="entry name" value="2-OXO-4-HYDROXY-4-CARBOXY-5-UREIDOIMIDAZOLINE DECARBOXYLASE-RELATED"/>
    <property type="match status" value="1"/>
</dbReference>
<dbReference type="GO" id="GO:0000255">
    <property type="term" value="P:allantoin metabolic process"/>
    <property type="evidence" value="ECO:0007669"/>
    <property type="project" value="InterPro"/>
</dbReference>
<dbReference type="GO" id="GO:0019628">
    <property type="term" value="P:urate catabolic process"/>
    <property type="evidence" value="ECO:0007669"/>
    <property type="project" value="TreeGrafter"/>
</dbReference>
<dbReference type="EMBL" id="BMOY01000033">
    <property type="protein sequence ID" value="GGJ10699.1"/>
    <property type="molecule type" value="Genomic_DNA"/>
</dbReference>
<dbReference type="Pfam" id="PF09349">
    <property type="entry name" value="OHCU_decarbox"/>
    <property type="match status" value="1"/>
</dbReference>
<dbReference type="RefSeq" id="WP_188882808.1">
    <property type="nucleotide sequence ID" value="NZ_BMOY01000033.1"/>
</dbReference>
<evidence type="ECO:0000256" key="3">
    <source>
        <dbReference type="ARBA" id="ARBA00012257"/>
    </source>
</evidence>
<gene>
    <name evidence="8" type="ORF">GCM10010885_19910</name>
</gene>
<evidence type="ECO:0000256" key="5">
    <source>
        <dbReference type="ARBA" id="ARBA00022793"/>
    </source>
</evidence>
<dbReference type="InterPro" id="IPR017580">
    <property type="entry name" value="OHCU_decarboxylase-1"/>
</dbReference>
<keyword evidence="9" id="KW-1185">Reference proteome</keyword>
<dbReference type="AlphaFoldDB" id="A0A917NLZ5"/>
<accession>A0A917NLZ5</accession>
<evidence type="ECO:0000259" key="7">
    <source>
        <dbReference type="Pfam" id="PF09349"/>
    </source>
</evidence>
<evidence type="ECO:0000313" key="9">
    <source>
        <dbReference type="Proteomes" id="UP000637695"/>
    </source>
</evidence>
<keyword evidence="5" id="KW-0210">Decarboxylase</keyword>
<dbReference type="InterPro" id="IPR036778">
    <property type="entry name" value="OHCU_decarboxylase_sf"/>
</dbReference>
<evidence type="ECO:0000256" key="1">
    <source>
        <dbReference type="ARBA" id="ARBA00001163"/>
    </source>
</evidence>
<dbReference type="SUPFAM" id="SSF158694">
    <property type="entry name" value="UraD-Like"/>
    <property type="match status" value="1"/>
</dbReference>
<sequence length="165" mass="18742">MSKDEFVHAFGWVFEHSPWFAERLWTKRPFSSLRDVQRAVAEVIEQAGEEERLALIRSHPDLGSTLSLSPASLREQRSAGLHGLDAKTADMLRDLNASYRARFGFPFVMAVHGKNIHDVLAALRARLKNTQADEQSKALKEIGKIAFFRIRDRMEHAPGSDFQPE</sequence>
<keyword evidence="4" id="KW-0659">Purine metabolism</keyword>
<dbReference type="EC" id="4.1.1.97" evidence="3"/>
<reference evidence="8" key="2">
    <citation type="submission" date="2020-09" db="EMBL/GenBank/DDBJ databases">
        <authorList>
            <person name="Sun Q."/>
            <person name="Ohkuma M."/>
        </authorList>
    </citation>
    <scope>NUCLEOTIDE SEQUENCE</scope>
    <source>
        <strain evidence="8">JCM 18487</strain>
    </source>
</reference>
<dbReference type="NCBIfam" id="TIGR03164">
    <property type="entry name" value="UHCUDC"/>
    <property type="match status" value="1"/>
</dbReference>
<dbReference type="GO" id="GO:0006144">
    <property type="term" value="P:purine nucleobase metabolic process"/>
    <property type="evidence" value="ECO:0007669"/>
    <property type="project" value="UniProtKB-KW"/>
</dbReference>
<evidence type="ECO:0000256" key="4">
    <source>
        <dbReference type="ARBA" id="ARBA00022631"/>
    </source>
</evidence>
<dbReference type="InterPro" id="IPR018020">
    <property type="entry name" value="OHCU_decarboxylase"/>
</dbReference>
<evidence type="ECO:0000256" key="2">
    <source>
        <dbReference type="ARBA" id="ARBA00004754"/>
    </source>
</evidence>
<reference evidence="8" key="1">
    <citation type="journal article" date="2014" name="Int. J. Syst. Evol. Microbiol.">
        <title>Complete genome sequence of Corynebacterium casei LMG S-19264T (=DSM 44701T), isolated from a smear-ripened cheese.</title>
        <authorList>
            <consortium name="US DOE Joint Genome Institute (JGI-PGF)"/>
            <person name="Walter F."/>
            <person name="Albersmeier A."/>
            <person name="Kalinowski J."/>
            <person name="Ruckert C."/>
        </authorList>
    </citation>
    <scope>NUCLEOTIDE SEQUENCE</scope>
    <source>
        <strain evidence="8">JCM 18487</strain>
    </source>
</reference>
<comment type="catalytic activity">
    <reaction evidence="1">
        <text>5-hydroxy-2-oxo-4-ureido-2,5-dihydro-1H-imidazole-5-carboxylate + H(+) = (S)-allantoin + CO2</text>
        <dbReference type="Rhea" id="RHEA:26301"/>
        <dbReference type="ChEBI" id="CHEBI:15378"/>
        <dbReference type="ChEBI" id="CHEBI:15678"/>
        <dbReference type="ChEBI" id="CHEBI:16526"/>
        <dbReference type="ChEBI" id="CHEBI:58639"/>
        <dbReference type="EC" id="4.1.1.97"/>
    </reaction>
</comment>
<dbReference type="GO" id="GO:0051997">
    <property type="term" value="F:2-oxo-4-hydroxy-4-carboxy-5-ureidoimidazoline decarboxylase activity"/>
    <property type="evidence" value="ECO:0007669"/>
    <property type="project" value="UniProtKB-EC"/>
</dbReference>
<protein>
    <recommendedName>
        <fullName evidence="3">2-oxo-4-hydroxy-4-carboxy-5-ureidoimidazoline decarboxylase</fullName>
        <ecNumber evidence="3">4.1.1.97</ecNumber>
    </recommendedName>
</protein>
<organism evidence="8 9">
    <name type="scientific">Alicyclobacillus cellulosilyticus</name>
    <dbReference type="NCBI Taxonomy" id="1003997"/>
    <lineage>
        <taxon>Bacteria</taxon>
        <taxon>Bacillati</taxon>
        <taxon>Bacillota</taxon>
        <taxon>Bacilli</taxon>
        <taxon>Bacillales</taxon>
        <taxon>Alicyclobacillaceae</taxon>
        <taxon>Alicyclobacillus</taxon>
    </lineage>
</organism>
<comment type="caution">
    <text evidence="8">The sequence shown here is derived from an EMBL/GenBank/DDBJ whole genome shotgun (WGS) entry which is preliminary data.</text>
</comment>
<dbReference type="PANTHER" id="PTHR43466">
    <property type="entry name" value="2-OXO-4-HYDROXY-4-CARBOXY-5-UREIDOIMIDAZOLINE DECARBOXYLASE-RELATED"/>
    <property type="match status" value="1"/>
</dbReference>
<evidence type="ECO:0000313" key="8">
    <source>
        <dbReference type="EMBL" id="GGJ10699.1"/>
    </source>
</evidence>
<keyword evidence="6" id="KW-0456">Lyase</keyword>
<evidence type="ECO:0000256" key="6">
    <source>
        <dbReference type="ARBA" id="ARBA00023239"/>
    </source>
</evidence>
<dbReference type="Gene3D" id="1.10.3330.10">
    <property type="entry name" value="Oxo-4-hydroxy-4-carboxy-5-ureidoimidazoline decarboxylase"/>
    <property type="match status" value="1"/>
</dbReference>
<proteinExistence type="predicted"/>
<feature type="domain" description="Oxo-4-hydroxy-4-carboxy-5-ureidoimidazoline decarboxylase" evidence="7">
    <location>
        <begin position="1"/>
        <end position="150"/>
    </location>
</feature>
<comment type="pathway">
    <text evidence="2">Purine metabolism; urate degradation; (S)-allantoin from urate: step 3/3.</text>
</comment>